<evidence type="ECO:0000256" key="1">
    <source>
        <dbReference type="SAM" id="Phobius"/>
    </source>
</evidence>
<feature type="transmembrane region" description="Helical" evidence="1">
    <location>
        <begin position="219"/>
        <end position="238"/>
    </location>
</feature>
<dbReference type="AlphaFoldDB" id="A0AAV8VTX9"/>
<feature type="transmembrane region" description="Helical" evidence="1">
    <location>
        <begin position="132"/>
        <end position="156"/>
    </location>
</feature>
<keyword evidence="1" id="KW-0812">Transmembrane</keyword>
<proteinExistence type="predicted"/>
<keyword evidence="1" id="KW-0472">Membrane</keyword>
<accession>A0AAV8VTX9</accession>
<dbReference type="EMBL" id="JANEYG010000031">
    <property type="protein sequence ID" value="KAJ8917738.1"/>
    <property type="molecule type" value="Genomic_DNA"/>
</dbReference>
<organism evidence="2 3">
    <name type="scientific">Exocentrus adspersus</name>
    <dbReference type="NCBI Taxonomy" id="1586481"/>
    <lineage>
        <taxon>Eukaryota</taxon>
        <taxon>Metazoa</taxon>
        <taxon>Ecdysozoa</taxon>
        <taxon>Arthropoda</taxon>
        <taxon>Hexapoda</taxon>
        <taxon>Insecta</taxon>
        <taxon>Pterygota</taxon>
        <taxon>Neoptera</taxon>
        <taxon>Endopterygota</taxon>
        <taxon>Coleoptera</taxon>
        <taxon>Polyphaga</taxon>
        <taxon>Cucujiformia</taxon>
        <taxon>Chrysomeloidea</taxon>
        <taxon>Cerambycidae</taxon>
        <taxon>Lamiinae</taxon>
        <taxon>Acanthocinini</taxon>
        <taxon>Exocentrus</taxon>
    </lineage>
</organism>
<reference evidence="2 3" key="1">
    <citation type="journal article" date="2023" name="Insect Mol. Biol.">
        <title>Genome sequencing provides insights into the evolution of gene families encoding plant cell wall-degrading enzymes in longhorned beetles.</title>
        <authorList>
            <person name="Shin N.R."/>
            <person name="Okamura Y."/>
            <person name="Kirsch R."/>
            <person name="Pauchet Y."/>
        </authorList>
    </citation>
    <scope>NUCLEOTIDE SEQUENCE [LARGE SCALE GENOMIC DNA]</scope>
    <source>
        <strain evidence="2">EAD_L_NR</strain>
    </source>
</reference>
<evidence type="ECO:0000313" key="2">
    <source>
        <dbReference type="EMBL" id="KAJ8917738.1"/>
    </source>
</evidence>
<sequence length="279" mass="31908">MIPIRYWLLFKDIHIDVNQGWMTVEQMPSQFLPLILVIKLDKNERSSYYVMNERVVDRAIQSVSRATGIIKYVCYQRIPNAIFVSLDVKAIKIMWLIPNEIAVSLLQFDYSDSDQVIFGGNMDKVTEIKDSYFVSYAVFYSMGVLTFVPAHFFTIATDYWMFKFRDPFRPPPPGPPFPPTPQNPSFYNDYQSVMNPDGIDNSGPARDRTPLQASFTSSFFITCQVSMLGFLVVTALFSKKLPPPTKRIKAALLSMLVLFLINTSLTKINTDSSRALFLQ</sequence>
<feature type="transmembrane region" description="Helical" evidence="1">
    <location>
        <begin position="250"/>
        <end position="268"/>
    </location>
</feature>
<comment type="caution">
    <text evidence="2">The sequence shown here is derived from an EMBL/GenBank/DDBJ whole genome shotgun (WGS) entry which is preliminary data.</text>
</comment>
<protein>
    <submittedName>
        <fullName evidence="2">Uncharacterized protein</fullName>
    </submittedName>
</protein>
<keyword evidence="3" id="KW-1185">Reference proteome</keyword>
<keyword evidence="1" id="KW-1133">Transmembrane helix</keyword>
<evidence type="ECO:0000313" key="3">
    <source>
        <dbReference type="Proteomes" id="UP001159042"/>
    </source>
</evidence>
<gene>
    <name evidence="2" type="ORF">NQ315_005188</name>
</gene>
<name>A0AAV8VTX9_9CUCU</name>
<dbReference type="Proteomes" id="UP001159042">
    <property type="component" value="Unassembled WGS sequence"/>
</dbReference>